<name>A0A0B2QK93_GLYSO</name>
<proteinExistence type="predicted"/>
<protein>
    <recommendedName>
        <fullName evidence="1">DUF7271 domain-containing protein</fullName>
    </recommendedName>
</protein>
<feature type="domain" description="DUF7271" evidence="1">
    <location>
        <begin position="35"/>
        <end position="110"/>
    </location>
</feature>
<dbReference type="AlphaFoldDB" id="A0A0B2QK93"/>
<dbReference type="EMBL" id="KN657558">
    <property type="protein sequence ID" value="KHN21831.1"/>
    <property type="molecule type" value="Genomic_DNA"/>
</dbReference>
<sequence>MFAEVQFPNAKILPIYSYIRKQWSPNYPTYVLFDYEGNKHFIKLHKYANRFIFGDGLKELRITHGIHESVVMRFVACDRNTTFNVDVMGPLHRQTHQRAATTIRRHVFTIDVSEDMIQHNYQLVDYGHGRHHEWMITMNNGLSCVVESWIHYLADCHLKLGDEVVFFYNIDQHLWEVLYRKQVKWDQEEDEDDST</sequence>
<gene>
    <name evidence="2" type="ORF">glysoja_033690</name>
</gene>
<evidence type="ECO:0000313" key="2">
    <source>
        <dbReference type="EMBL" id="KHN21831.1"/>
    </source>
</evidence>
<dbReference type="Pfam" id="PF23935">
    <property type="entry name" value="DUF7271"/>
    <property type="match status" value="1"/>
</dbReference>
<evidence type="ECO:0000259" key="1">
    <source>
        <dbReference type="Pfam" id="PF23935"/>
    </source>
</evidence>
<accession>A0A0B2QK93</accession>
<organism evidence="2">
    <name type="scientific">Glycine soja</name>
    <name type="common">Wild soybean</name>
    <dbReference type="NCBI Taxonomy" id="3848"/>
    <lineage>
        <taxon>Eukaryota</taxon>
        <taxon>Viridiplantae</taxon>
        <taxon>Streptophyta</taxon>
        <taxon>Embryophyta</taxon>
        <taxon>Tracheophyta</taxon>
        <taxon>Spermatophyta</taxon>
        <taxon>Magnoliopsida</taxon>
        <taxon>eudicotyledons</taxon>
        <taxon>Gunneridae</taxon>
        <taxon>Pentapetalae</taxon>
        <taxon>rosids</taxon>
        <taxon>fabids</taxon>
        <taxon>Fabales</taxon>
        <taxon>Fabaceae</taxon>
        <taxon>Papilionoideae</taxon>
        <taxon>50 kb inversion clade</taxon>
        <taxon>NPAAA clade</taxon>
        <taxon>indigoferoid/millettioid clade</taxon>
        <taxon>Phaseoleae</taxon>
        <taxon>Glycine</taxon>
        <taxon>Glycine subgen. Soja</taxon>
    </lineage>
</organism>
<dbReference type="InterPro" id="IPR055695">
    <property type="entry name" value="DUF7271"/>
</dbReference>
<reference evidence="2" key="1">
    <citation type="submission" date="2014-07" db="EMBL/GenBank/DDBJ databases">
        <title>Identification of a novel salt tolerance gene in wild soybean by whole-genome sequencing.</title>
        <authorList>
            <person name="Lam H.-M."/>
            <person name="Qi X."/>
            <person name="Li M.-W."/>
            <person name="Liu X."/>
            <person name="Xie M."/>
            <person name="Ni M."/>
            <person name="Xu X."/>
        </authorList>
    </citation>
    <scope>NUCLEOTIDE SEQUENCE [LARGE SCALE GENOMIC DNA]</scope>
    <source>
        <tissue evidence="2">Root</tissue>
    </source>
</reference>
<dbReference type="Proteomes" id="UP000053555">
    <property type="component" value="Unassembled WGS sequence"/>
</dbReference>